<comment type="subcellular location">
    <subcellularLocation>
        <location evidence="1 5">Cell outer membrane</location>
    </subcellularLocation>
</comment>
<evidence type="ECO:0000256" key="2">
    <source>
        <dbReference type="ARBA" id="ARBA00009810"/>
    </source>
</evidence>
<dbReference type="EMBL" id="JACOGF010000001">
    <property type="protein sequence ID" value="MBC3915856.1"/>
    <property type="molecule type" value="Genomic_DNA"/>
</dbReference>
<feature type="compositionally biased region" description="Basic and acidic residues" evidence="6">
    <location>
        <begin position="51"/>
        <end position="60"/>
    </location>
</feature>
<dbReference type="InterPro" id="IPR037066">
    <property type="entry name" value="Plug_dom_sf"/>
</dbReference>
<keyword evidence="3 5" id="KW-0472">Membrane</keyword>
<dbReference type="InterPro" id="IPR012910">
    <property type="entry name" value="Plug_dom"/>
</dbReference>
<evidence type="ECO:0000313" key="9">
    <source>
        <dbReference type="EMBL" id="MBC3915856.1"/>
    </source>
</evidence>
<comment type="similarity">
    <text evidence="2 5">Belongs to the TonB-dependent receptor family.</text>
</comment>
<evidence type="ECO:0000259" key="8">
    <source>
        <dbReference type="Pfam" id="PF07715"/>
    </source>
</evidence>
<keyword evidence="4" id="KW-0998">Cell outer membrane</keyword>
<keyword evidence="5" id="KW-0798">TonB box</keyword>
<keyword evidence="9" id="KW-0675">Receptor</keyword>
<feature type="region of interest" description="Disordered" evidence="6">
    <location>
        <begin position="38"/>
        <end position="62"/>
    </location>
</feature>
<feature type="compositionally biased region" description="Polar residues" evidence="6">
    <location>
        <begin position="279"/>
        <end position="297"/>
    </location>
</feature>
<feature type="domain" description="TonB-dependent receptor-like beta-barrel" evidence="7">
    <location>
        <begin position="501"/>
        <end position="1020"/>
    </location>
</feature>
<protein>
    <submittedName>
        <fullName evidence="9">TonB-dependent receptor</fullName>
    </submittedName>
</protein>
<comment type="caution">
    <text evidence="9">The sequence shown here is derived from an EMBL/GenBank/DDBJ whole genome shotgun (WGS) entry which is preliminary data.</text>
</comment>
<dbReference type="RefSeq" id="WP_186945130.1">
    <property type="nucleotide sequence ID" value="NZ_JACOGF010000001.1"/>
</dbReference>
<dbReference type="PANTHER" id="PTHR40980:SF4">
    <property type="entry name" value="TONB-DEPENDENT RECEPTOR-LIKE BETA-BARREL DOMAIN-CONTAINING PROTEIN"/>
    <property type="match status" value="1"/>
</dbReference>
<dbReference type="Proteomes" id="UP000650424">
    <property type="component" value="Unassembled WGS sequence"/>
</dbReference>
<sequence>MNQRTKGAVRRRLGTGGDVFVTTVLAGLISSAYAQSAPAPAAPAPASAAAAEKDKEKDKVTPTVTVSGYRSSLALSANEKYENVGLSDTVFSEDMGKFPDPNIADALGRIPGVKVTRAEIDGEGLNVSIRGMGPAFTRVLLNGAPMASASAGSWGGSISANREVDMDFLPSELFRSASVYKSQQASLIEGGIAGTVDMRSVRPFDKNGFRSAITLSGNYRDQSGKTGTTGSGLISNTWDTGLGKFGVLVGAAFGDTKYKTDGFQSVDMRNFQLKSFQANAADNPNSTGGGSQSTPDTVPSGLALNDLPAYARSILVPGKQIDRAMLLALNPGATIQQIDNALMARLGRHLIYEGERKRYGEVVSLQWQPNDKLDIYMDMVFAQKSNKMVYEAMNAGTRANTVIPIGMEFDRSDCTVGCVLTKATFANTFWSLEYRPMEEKTLFRSFNPGFEFRPNDKWTIDGHVNFTKSTFFRDMPTVLLATKSPNSVITYDNTVPGQSPTYGANLNINDPTNFGWNQAGQGLSGLRMDLYERTNTTKGSRLNVNWGDSTFSIKSGVSYDDIERRYRSYSAADAWMNVACGNNVNYRFFAPNTQIRQPGCDGRSTPGTITDVATAYPGYGTGSTAGVTTPLTYLGSVVTNANVPNYAYATNHGFIGVNWPKFSQDTDYQYFRDNIYKGFSSGSGGYIREVVDAFYTEANGRFNLFDGTLRYNAGVRYANTKQTIGALSVVADPRNATLKNGGQYDNIGVWAYETTSYSNVLPSATIAYNITPKLIFRASGSKSLTRANPADLRQTMLTIGDQGARQGNVTNPNLKPFGANNLDLGLEYYMTREAYVSASAFAKDIVSRPGQRIITYSLAQLDSMFGPVGLTAAQQQSVDASGGRDKHLVEITEPYNIDTKLKVRGVELTWQQPLDMLPVKGFGFTANYTYTNQKDEAPNAPPVAGVPPRTSNLTLYYERNGLNFRVSRQYTASHVVNTSTGLNVPGGAYAYTTDRTQIDLSVGANLKRLFNFPYNTDLTLSVWNANKAISQSYTQFSNAVFDEYKPGAAYTLSMRTSF</sequence>
<evidence type="ECO:0000256" key="6">
    <source>
        <dbReference type="SAM" id="MobiDB-lite"/>
    </source>
</evidence>
<evidence type="ECO:0000256" key="3">
    <source>
        <dbReference type="ARBA" id="ARBA00023136"/>
    </source>
</evidence>
<proteinExistence type="inferred from homology"/>
<organism evidence="9 10">
    <name type="scientific">Undibacterium hunanense</name>
    <dbReference type="NCBI Taxonomy" id="2762292"/>
    <lineage>
        <taxon>Bacteria</taxon>
        <taxon>Pseudomonadati</taxon>
        <taxon>Pseudomonadota</taxon>
        <taxon>Betaproteobacteria</taxon>
        <taxon>Burkholderiales</taxon>
        <taxon>Oxalobacteraceae</taxon>
        <taxon>Undibacterium</taxon>
    </lineage>
</organism>
<dbReference type="NCBIfam" id="TIGR01782">
    <property type="entry name" value="TonB-Xanth-Caul"/>
    <property type="match status" value="1"/>
</dbReference>
<name>A0ABR6ZIX7_9BURK</name>
<dbReference type="PANTHER" id="PTHR40980">
    <property type="entry name" value="PLUG DOMAIN-CONTAINING PROTEIN"/>
    <property type="match status" value="1"/>
</dbReference>
<reference evidence="9 10" key="1">
    <citation type="submission" date="2020-08" db="EMBL/GenBank/DDBJ databases">
        <title>Novel species isolated from subtropical streams in China.</title>
        <authorList>
            <person name="Lu H."/>
        </authorList>
    </citation>
    <scope>NUCLEOTIDE SEQUENCE [LARGE SCALE GENOMIC DNA]</scope>
    <source>
        <strain evidence="9 10">CY18W</strain>
    </source>
</reference>
<feature type="compositionally biased region" description="Low complexity" evidence="6">
    <location>
        <begin position="38"/>
        <end position="50"/>
    </location>
</feature>
<dbReference type="Gene3D" id="2.40.170.20">
    <property type="entry name" value="TonB-dependent receptor, beta-barrel domain"/>
    <property type="match status" value="1"/>
</dbReference>
<dbReference type="InterPro" id="IPR036942">
    <property type="entry name" value="Beta-barrel_TonB_sf"/>
</dbReference>
<evidence type="ECO:0000313" key="10">
    <source>
        <dbReference type="Proteomes" id="UP000650424"/>
    </source>
</evidence>
<evidence type="ECO:0000256" key="4">
    <source>
        <dbReference type="ARBA" id="ARBA00023237"/>
    </source>
</evidence>
<dbReference type="Pfam" id="PF00593">
    <property type="entry name" value="TonB_dep_Rec_b-barrel"/>
    <property type="match status" value="1"/>
</dbReference>
<dbReference type="Gene3D" id="2.170.130.10">
    <property type="entry name" value="TonB-dependent receptor, plug domain"/>
    <property type="match status" value="1"/>
</dbReference>
<gene>
    <name evidence="9" type="ORF">H8L32_00030</name>
</gene>
<feature type="domain" description="TonB-dependent receptor plug" evidence="8">
    <location>
        <begin position="88"/>
        <end position="194"/>
    </location>
</feature>
<evidence type="ECO:0000256" key="5">
    <source>
        <dbReference type="RuleBase" id="RU003357"/>
    </source>
</evidence>
<evidence type="ECO:0000256" key="1">
    <source>
        <dbReference type="ARBA" id="ARBA00004442"/>
    </source>
</evidence>
<accession>A0ABR6ZIX7</accession>
<dbReference type="InterPro" id="IPR010104">
    <property type="entry name" value="TonB_rcpt_bac"/>
</dbReference>
<dbReference type="Pfam" id="PF07715">
    <property type="entry name" value="Plug"/>
    <property type="match status" value="1"/>
</dbReference>
<feature type="region of interest" description="Disordered" evidence="6">
    <location>
        <begin position="279"/>
        <end position="299"/>
    </location>
</feature>
<evidence type="ECO:0000259" key="7">
    <source>
        <dbReference type="Pfam" id="PF00593"/>
    </source>
</evidence>
<dbReference type="InterPro" id="IPR000531">
    <property type="entry name" value="Beta-barrel_TonB"/>
</dbReference>
<keyword evidence="10" id="KW-1185">Reference proteome</keyword>
<dbReference type="SUPFAM" id="SSF56935">
    <property type="entry name" value="Porins"/>
    <property type="match status" value="1"/>
</dbReference>